<keyword evidence="2" id="KW-0732">Signal</keyword>
<dbReference type="PATRIC" id="fig|400092.3.peg.2217"/>
<feature type="chain" id="PRO_5002416398" description="Beta-lactamase-inhibitor-like PepSY-like domain-containing protein" evidence="2">
    <location>
        <begin position="33"/>
        <end position="215"/>
    </location>
</feature>
<evidence type="ECO:0000256" key="2">
    <source>
        <dbReference type="SAM" id="SignalP"/>
    </source>
</evidence>
<dbReference type="EMBL" id="CP009621">
    <property type="protein sequence ID" value="AKD03413.1"/>
    <property type="molecule type" value="Genomic_DNA"/>
</dbReference>
<evidence type="ECO:0008006" key="5">
    <source>
        <dbReference type="Google" id="ProtNLM"/>
    </source>
</evidence>
<dbReference type="STRING" id="400092.PKOR_10110"/>
<evidence type="ECO:0000313" key="3">
    <source>
        <dbReference type="EMBL" id="AKD03413.1"/>
    </source>
</evidence>
<dbReference type="HOGENOM" id="CLU_1282255_0_0_10"/>
<sequence length="215" mass="24233">MFLRLTNSMCYRCSLKARLLVLLLLIHTIATACTTDNPIEEEAEMPAKRHSAPEPDTTAVRPDRSVNTLDLLGNPFVANRQQSNDLTTYFDRIDSDFTVDADAIENRHKTSVTDTIYTIRFGNSFMEFYAPTQTGDLLLQMADIRSADIKLRNNLRVGMTQAELIKSLKSQGEGMKITQTTNEIVASTREGAPVMLHFYLQEGKVSRILYDGYVD</sequence>
<reference evidence="3 4" key="1">
    <citation type="journal article" date="2015" name="Sci. Rep.">
        <title>Unraveling adaptation of Pontibacter korlensis to radiation and infertility in desert through complete genome and comparative transcriptomic analysis.</title>
        <authorList>
            <person name="Dai J."/>
            <person name="Dai W."/>
            <person name="Qiu C."/>
            <person name="Yang Z."/>
            <person name="Zhang Y."/>
            <person name="Zhou M."/>
            <person name="Zhang L."/>
            <person name="Fang C."/>
            <person name="Gao Q."/>
            <person name="Yang Q."/>
            <person name="Li X."/>
            <person name="Wang Z."/>
            <person name="Wang Z."/>
            <person name="Jia Z."/>
            <person name="Chen X."/>
        </authorList>
    </citation>
    <scope>NUCLEOTIDE SEQUENCE [LARGE SCALE GENOMIC DNA]</scope>
    <source>
        <strain evidence="3 4">X14-1T</strain>
    </source>
</reference>
<organism evidence="3 4">
    <name type="scientific">Pontibacter korlensis</name>
    <dbReference type="NCBI Taxonomy" id="400092"/>
    <lineage>
        <taxon>Bacteria</taxon>
        <taxon>Pseudomonadati</taxon>
        <taxon>Bacteroidota</taxon>
        <taxon>Cytophagia</taxon>
        <taxon>Cytophagales</taxon>
        <taxon>Hymenobacteraceae</taxon>
        <taxon>Pontibacter</taxon>
    </lineage>
</organism>
<feature type="signal peptide" evidence="2">
    <location>
        <begin position="1"/>
        <end position="32"/>
    </location>
</feature>
<protein>
    <recommendedName>
        <fullName evidence="5">Beta-lactamase-inhibitor-like PepSY-like domain-containing protein</fullName>
    </recommendedName>
</protein>
<keyword evidence="4" id="KW-1185">Reference proteome</keyword>
<evidence type="ECO:0000256" key="1">
    <source>
        <dbReference type="SAM" id="MobiDB-lite"/>
    </source>
</evidence>
<dbReference type="RefSeq" id="WP_046310517.1">
    <property type="nucleotide sequence ID" value="NZ_CBCSCY010000005.1"/>
</dbReference>
<gene>
    <name evidence="3" type="ORF">PKOR_10110</name>
</gene>
<feature type="region of interest" description="Disordered" evidence="1">
    <location>
        <begin position="42"/>
        <end position="62"/>
    </location>
</feature>
<evidence type="ECO:0000313" key="4">
    <source>
        <dbReference type="Proteomes" id="UP000033109"/>
    </source>
</evidence>
<dbReference type="AlphaFoldDB" id="A0A0E3ZE22"/>
<proteinExistence type="predicted"/>
<name>A0A0E3ZE22_9BACT</name>
<dbReference type="PROSITE" id="PS51257">
    <property type="entry name" value="PROKAR_LIPOPROTEIN"/>
    <property type="match status" value="1"/>
</dbReference>
<dbReference type="Proteomes" id="UP000033109">
    <property type="component" value="Chromosome"/>
</dbReference>
<accession>A0A0E3ZE22</accession>
<dbReference type="OrthoDB" id="851138at2"/>
<dbReference type="KEGG" id="pko:PKOR_10110"/>